<keyword evidence="4" id="KW-0472">Membrane</keyword>
<evidence type="ECO:0000256" key="5">
    <source>
        <dbReference type="ARBA" id="ARBA00022729"/>
    </source>
</evidence>
<evidence type="ECO:0000256" key="6">
    <source>
        <dbReference type="ARBA" id="ARBA00023157"/>
    </source>
</evidence>
<dbReference type="PANTHER" id="PTHR33044">
    <property type="entry name" value="BIFUNCTIONAL INHIBITOR/LIPID-TRANSFER PROTEIN/SEED STORAGE 2S ALBUMIN SUPERFAMILY PROTEIN-RELATED"/>
    <property type="match status" value="1"/>
</dbReference>
<evidence type="ECO:0000313" key="10">
    <source>
        <dbReference type="EMBL" id="KYP67200.1"/>
    </source>
</evidence>
<dbReference type="STRING" id="3821.A0A151TJG7"/>
<protein>
    <recommendedName>
        <fullName evidence="9">Bifunctional inhibitor/plant lipid transfer protein/seed storage helical domain-containing protein</fullName>
    </recommendedName>
</protein>
<dbReference type="EMBL" id="CM003608">
    <property type="protein sequence ID" value="KYP67200.1"/>
    <property type="molecule type" value="Genomic_DNA"/>
</dbReference>
<evidence type="ECO:0000256" key="3">
    <source>
        <dbReference type="ARBA" id="ARBA00022475"/>
    </source>
</evidence>
<dbReference type="Pfam" id="PF14368">
    <property type="entry name" value="LTP_2"/>
    <property type="match status" value="1"/>
</dbReference>
<reference evidence="10 11" key="1">
    <citation type="journal article" date="2012" name="Nat. Biotechnol.">
        <title>Draft genome sequence of pigeonpea (Cajanus cajan), an orphan legume crop of resource-poor farmers.</title>
        <authorList>
            <person name="Varshney R.K."/>
            <person name="Chen W."/>
            <person name="Li Y."/>
            <person name="Bharti A.K."/>
            <person name="Saxena R.K."/>
            <person name="Schlueter J.A."/>
            <person name="Donoghue M.T."/>
            <person name="Azam S."/>
            <person name="Fan G."/>
            <person name="Whaley A.M."/>
            <person name="Farmer A.D."/>
            <person name="Sheridan J."/>
            <person name="Iwata A."/>
            <person name="Tuteja R."/>
            <person name="Penmetsa R.V."/>
            <person name="Wu W."/>
            <person name="Upadhyaya H.D."/>
            <person name="Yang S.P."/>
            <person name="Shah T."/>
            <person name="Saxena K.B."/>
            <person name="Michael T."/>
            <person name="McCombie W.R."/>
            <person name="Yang B."/>
            <person name="Zhang G."/>
            <person name="Yang H."/>
            <person name="Wang J."/>
            <person name="Spillane C."/>
            <person name="Cook D.R."/>
            <person name="May G.D."/>
            <person name="Xu X."/>
            <person name="Jackson S.A."/>
        </authorList>
    </citation>
    <scope>NUCLEOTIDE SEQUENCE [LARGE SCALE GENOMIC DNA]</scope>
    <source>
        <strain evidence="11">cv. Asha</strain>
    </source>
</reference>
<comment type="subcellular location">
    <subcellularLocation>
        <location evidence="1">Cell membrane</location>
        <topology evidence="1">Lipid-anchor</topology>
        <topology evidence="1">GPI-anchor</topology>
    </subcellularLocation>
</comment>
<keyword evidence="8" id="KW-0449">Lipoprotein</keyword>
<evidence type="ECO:0000313" key="11">
    <source>
        <dbReference type="Proteomes" id="UP000075243"/>
    </source>
</evidence>
<keyword evidence="7" id="KW-0325">Glycoprotein</keyword>
<dbReference type="InterPro" id="IPR016140">
    <property type="entry name" value="Bifunc_inhib/LTP/seed_store"/>
</dbReference>
<dbReference type="GO" id="GO:0098552">
    <property type="term" value="C:side of membrane"/>
    <property type="evidence" value="ECO:0007669"/>
    <property type="project" value="UniProtKB-KW"/>
</dbReference>
<dbReference type="Gene3D" id="1.10.110.10">
    <property type="entry name" value="Plant lipid-transfer and hydrophobic proteins"/>
    <property type="match status" value="1"/>
</dbReference>
<dbReference type="CDD" id="cd00010">
    <property type="entry name" value="AAI_LTSS"/>
    <property type="match status" value="1"/>
</dbReference>
<keyword evidence="3" id="KW-1003">Cell membrane</keyword>
<dbReference type="InterPro" id="IPR043325">
    <property type="entry name" value="LTSS"/>
</dbReference>
<dbReference type="GO" id="GO:0005886">
    <property type="term" value="C:plasma membrane"/>
    <property type="evidence" value="ECO:0007669"/>
    <property type="project" value="UniProtKB-SubCell"/>
</dbReference>
<keyword evidence="11" id="KW-1185">Reference proteome</keyword>
<name>A0A151TJG7_CAJCA</name>
<sequence length="139" mass="14485">MTIISLAKGQTVPLCARQLSPCIDFMNSTKPPDTCCNPAKDVYASHKTCFCQLALTPGILEGLGTTTDQAVQLLHLCGLNFTVTSCKASSSAPPPSWVQPPAMPGADEGGAGKATFNGLSFALFLCACVLFNLEGGPYL</sequence>
<evidence type="ECO:0000256" key="1">
    <source>
        <dbReference type="ARBA" id="ARBA00004609"/>
    </source>
</evidence>
<evidence type="ECO:0000256" key="7">
    <source>
        <dbReference type="ARBA" id="ARBA00023180"/>
    </source>
</evidence>
<dbReference type="InterPro" id="IPR036312">
    <property type="entry name" value="Bifun_inhib/LTP/seed_sf"/>
</dbReference>
<dbReference type="Gramene" id="C.cajan_13119.t">
    <property type="protein sequence ID" value="C.cajan_13119.t"/>
    <property type="gene ID" value="C.cajan_13119"/>
</dbReference>
<organism evidence="10 11">
    <name type="scientific">Cajanus cajan</name>
    <name type="common">Pigeon pea</name>
    <name type="synonym">Cajanus indicus</name>
    <dbReference type="NCBI Taxonomy" id="3821"/>
    <lineage>
        <taxon>Eukaryota</taxon>
        <taxon>Viridiplantae</taxon>
        <taxon>Streptophyta</taxon>
        <taxon>Embryophyta</taxon>
        <taxon>Tracheophyta</taxon>
        <taxon>Spermatophyta</taxon>
        <taxon>Magnoliopsida</taxon>
        <taxon>eudicotyledons</taxon>
        <taxon>Gunneridae</taxon>
        <taxon>Pentapetalae</taxon>
        <taxon>rosids</taxon>
        <taxon>fabids</taxon>
        <taxon>Fabales</taxon>
        <taxon>Fabaceae</taxon>
        <taxon>Papilionoideae</taxon>
        <taxon>50 kb inversion clade</taxon>
        <taxon>NPAAA clade</taxon>
        <taxon>indigoferoid/millettioid clade</taxon>
        <taxon>Phaseoleae</taxon>
        <taxon>Cajanus</taxon>
    </lineage>
</organism>
<keyword evidence="4" id="KW-0336">GPI-anchor</keyword>
<keyword evidence="5" id="KW-0732">Signal</keyword>
<dbReference type="SUPFAM" id="SSF47699">
    <property type="entry name" value="Bifunctional inhibitor/lipid-transfer protein/seed storage 2S albumin"/>
    <property type="match status" value="1"/>
</dbReference>
<accession>A0A151TJG7</accession>
<gene>
    <name evidence="10" type="ORF">KK1_013523</name>
</gene>
<proteinExistence type="inferred from homology"/>
<evidence type="ECO:0000256" key="8">
    <source>
        <dbReference type="ARBA" id="ARBA00023288"/>
    </source>
</evidence>
<dbReference type="AlphaFoldDB" id="A0A151TJG7"/>
<evidence type="ECO:0000256" key="4">
    <source>
        <dbReference type="ARBA" id="ARBA00022622"/>
    </source>
</evidence>
<dbReference type="Proteomes" id="UP000075243">
    <property type="component" value="Chromosome 6"/>
</dbReference>
<dbReference type="OMA" id="LKSCAPY"/>
<evidence type="ECO:0000259" key="9">
    <source>
        <dbReference type="Pfam" id="PF14368"/>
    </source>
</evidence>
<comment type="similarity">
    <text evidence="2">Belongs to the plant LTP family.</text>
</comment>
<feature type="domain" description="Bifunctional inhibitor/plant lipid transfer protein/seed storage helical" evidence="9">
    <location>
        <begin position="15"/>
        <end position="86"/>
    </location>
</feature>
<keyword evidence="6" id="KW-1015">Disulfide bond</keyword>
<evidence type="ECO:0000256" key="2">
    <source>
        <dbReference type="ARBA" id="ARBA00009748"/>
    </source>
</evidence>